<evidence type="ECO:0000313" key="6">
    <source>
        <dbReference type="EMBL" id="VDI36725.1"/>
    </source>
</evidence>
<keyword evidence="2 3" id="KW-0694">RNA-binding</keyword>
<evidence type="ECO:0000256" key="1">
    <source>
        <dbReference type="ARBA" id="ARBA00022737"/>
    </source>
</evidence>
<evidence type="ECO:0000259" key="5">
    <source>
        <dbReference type="PROSITE" id="PS50102"/>
    </source>
</evidence>
<evidence type="ECO:0000256" key="3">
    <source>
        <dbReference type="PROSITE-ProRule" id="PRU00176"/>
    </source>
</evidence>
<dbReference type="PRINTS" id="PR00961">
    <property type="entry name" value="HUDSXLRNA"/>
</dbReference>
<dbReference type="PANTHER" id="PTHR24012">
    <property type="entry name" value="RNA BINDING PROTEIN"/>
    <property type="match status" value="1"/>
</dbReference>
<gene>
    <name evidence="6" type="ORF">MGAL_10B046523</name>
</gene>
<evidence type="ECO:0000256" key="4">
    <source>
        <dbReference type="SAM" id="MobiDB-lite"/>
    </source>
</evidence>
<dbReference type="InterPro" id="IPR002343">
    <property type="entry name" value="Hud_Sxl_RNA"/>
</dbReference>
<dbReference type="FunFam" id="3.30.70.330:FF:000012">
    <property type="entry name" value="RNA-binding motif, single-stranded-interacting protein 3 isoform 1"/>
    <property type="match status" value="1"/>
</dbReference>
<dbReference type="Gene3D" id="3.30.70.330">
    <property type="match status" value="2"/>
</dbReference>
<dbReference type="CDD" id="cd12244">
    <property type="entry name" value="RRM2_MSSP"/>
    <property type="match status" value="1"/>
</dbReference>
<evidence type="ECO:0000256" key="2">
    <source>
        <dbReference type="ARBA" id="ARBA00022884"/>
    </source>
</evidence>
<protein>
    <recommendedName>
        <fullName evidence="5">RRM domain-containing protein</fullName>
    </recommendedName>
</protein>
<name>A0A8B6ELI7_MYTGA</name>
<dbReference type="SUPFAM" id="SSF54928">
    <property type="entry name" value="RNA-binding domain, RBD"/>
    <property type="match status" value="2"/>
</dbReference>
<feature type="domain" description="RRM" evidence="5">
    <location>
        <begin position="194"/>
        <end position="273"/>
    </location>
</feature>
<dbReference type="Pfam" id="PF00076">
    <property type="entry name" value="RRM_1"/>
    <property type="match status" value="2"/>
</dbReference>
<dbReference type="GO" id="GO:1990904">
    <property type="term" value="C:ribonucleoprotein complex"/>
    <property type="evidence" value="ECO:0007669"/>
    <property type="project" value="InterPro"/>
</dbReference>
<sequence>MRLNERGTFGTIGSPARSRSNYNPKRSVMSPAATPSNIAGNQSQQGSWQSSHNYYQGGLRFPQPNPAAYGSYAQVQIVGKEDQTYTPRSMPAASPNTTSSQSSSQSGSMNDLSKTNLYIRGLNPNTTDKDLINLCQPYGKIISTKAILDENTKKCKGYGFVDFESHQAAEVAVQALQAQGIQAQMAKQQEQDPTNLYIANLPIQYTETHLENMFKEYGTVISTRILRNPDGVSKGVGFARMESKEKCEQIITVFNGKLVPGSTEPMIVKLADGGNKKKTPQALTIPTKIWADATRDLLIPSSAYADQASIIAQQNGLAAQQLLSQGLLPRYSMATTPQTTYQVHQSAGAAGWVHPSGYIVQPPMAHYLTGNAAYQFPYGSNSAAGAGAFLQPLQLDEHGLTTEDALQQHYQIFTSQPSTFTS</sequence>
<feature type="region of interest" description="Disordered" evidence="4">
    <location>
        <begin position="1"/>
        <end position="59"/>
    </location>
</feature>
<accession>A0A8B6ELI7</accession>
<feature type="compositionally biased region" description="Low complexity" evidence="4">
    <location>
        <begin position="99"/>
        <end position="108"/>
    </location>
</feature>
<dbReference type="InterPro" id="IPR035979">
    <property type="entry name" value="RBD_domain_sf"/>
</dbReference>
<dbReference type="SMART" id="SM00360">
    <property type="entry name" value="RRM"/>
    <property type="match status" value="2"/>
</dbReference>
<dbReference type="InterPro" id="IPR000504">
    <property type="entry name" value="RRM_dom"/>
</dbReference>
<feature type="region of interest" description="Disordered" evidence="4">
    <location>
        <begin position="84"/>
        <end position="111"/>
    </location>
</feature>
<keyword evidence="1" id="KW-0677">Repeat</keyword>
<dbReference type="GO" id="GO:0003723">
    <property type="term" value="F:RNA binding"/>
    <property type="evidence" value="ECO:0007669"/>
    <property type="project" value="UniProtKB-UniRule"/>
</dbReference>
<feature type="compositionally biased region" description="Low complexity" evidence="4">
    <location>
        <begin position="42"/>
        <end position="51"/>
    </location>
</feature>
<reference evidence="6" key="1">
    <citation type="submission" date="2018-11" db="EMBL/GenBank/DDBJ databases">
        <authorList>
            <person name="Alioto T."/>
            <person name="Alioto T."/>
        </authorList>
    </citation>
    <scope>NUCLEOTIDE SEQUENCE</scope>
</reference>
<dbReference type="EMBL" id="UYJE01005356">
    <property type="protein sequence ID" value="VDI36725.1"/>
    <property type="molecule type" value="Genomic_DNA"/>
</dbReference>
<dbReference type="CDD" id="cd12243">
    <property type="entry name" value="RRM1_MSSP"/>
    <property type="match status" value="1"/>
</dbReference>
<dbReference type="FunFam" id="3.30.70.330:FF:000169">
    <property type="entry name" value="protein alan shepard isoform X4"/>
    <property type="match status" value="1"/>
</dbReference>
<proteinExistence type="predicted"/>
<dbReference type="OrthoDB" id="271725at2759"/>
<dbReference type="PROSITE" id="PS50102">
    <property type="entry name" value="RRM"/>
    <property type="match status" value="2"/>
</dbReference>
<organism evidence="6 7">
    <name type="scientific">Mytilus galloprovincialis</name>
    <name type="common">Mediterranean mussel</name>
    <dbReference type="NCBI Taxonomy" id="29158"/>
    <lineage>
        <taxon>Eukaryota</taxon>
        <taxon>Metazoa</taxon>
        <taxon>Spiralia</taxon>
        <taxon>Lophotrochozoa</taxon>
        <taxon>Mollusca</taxon>
        <taxon>Bivalvia</taxon>
        <taxon>Autobranchia</taxon>
        <taxon>Pteriomorphia</taxon>
        <taxon>Mytilida</taxon>
        <taxon>Mytiloidea</taxon>
        <taxon>Mytilidae</taxon>
        <taxon>Mytilinae</taxon>
        <taxon>Mytilus</taxon>
    </lineage>
</organism>
<comment type="caution">
    <text evidence="6">The sequence shown here is derived from an EMBL/GenBank/DDBJ whole genome shotgun (WGS) entry which is preliminary data.</text>
</comment>
<evidence type="ECO:0000313" key="7">
    <source>
        <dbReference type="Proteomes" id="UP000596742"/>
    </source>
</evidence>
<dbReference type="Proteomes" id="UP000596742">
    <property type="component" value="Unassembled WGS sequence"/>
</dbReference>
<dbReference type="AlphaFoldDB" id="A0A8B6ELI7"/>
<keyword evidence="7" id="KW-1185">Reference proteome</keyword>
<feature type="domain" description="RRM" evidence="5">
    <location>
        <begin position="115"/>
        <end position="188"/>
    </location>
</feature>
<dbReference type="InterPro" id="IPR012677">
    <property type="entry name" value="Nucleotide-bd_a/b_plait_sf"/>
</dbReference>